<evidence type="ECO:0008006" key="3">
    <source>
        <dbReference type="Google" id="ProtNLM"/>
    </source>
</evidence>
<organism evidence="1 2">
    <name type="scientific">Allacma fusca</name>
    <dbReference type="NCBI Taxonomy" id="39272"/>
    <lineage>
        <taxon>Eukaryota</taxon>
        <taxon>Metazoa</taxon>
        <taxon>Ecdysozoa</taxon>
        <taxon>Arthropoda</taxon>
        <taxon>Hexapoda</taxon>
        <taxon>Collembola</taxon>
        <taxon>Symphypleona</taxon>
        <taxon>Sminthuridae</taxon>
        <taxon>Allacma</taxon>
    </lineage>
</organism>
<reference evidence="1" key="1">
    <citation type="submission" date="2021-06" db="EMBL/GenBank/DDBJ databases">
        <authorList>
            <person name="Hodson N. C."/>
            <person name="Mongue J. A."/>
            <person name="Jaron S. K."/>
        </authorList>
    </citation>
    <scope>NUCLEOTIDE SEQUENCE</scope>
</reference>
<dbReference type="AlphaFoldDB" id="A0A8J2K3F1"/>
<evidence type="ECO:0000313" key="1">
    <source>
        <dbReference type="EMBL" id="CAG7727096.1"/>
    </source>
</evidence>
<sequence length="505" mass="57830">MTEKGFRRSSNGSLTHKNDTKNAYRRFAGISGEEEDHSKYTREALSNFLILRNVFRDLNANDLEACCHVNRLWKFVADPLLIRYDVKLIRVHVKNDSSLDPFDKEDHVVLKQRRIHNNNDTEEVKYVTKDAQKILLGASKSGKMVIHLVISDYGHAENFDGFVSRFGRFVLSCSPEGSQMTVNELCKRLLRDFPNLQELDTSKYFFYPGCDLFNSSIPENRLKFLRKINVKGFELKNYESLATILKIGPNLEEIHNFPILLSDSLIVTKKGSLVKSVQYHVGERQELNEDTFATALEKLASHASLRTLTILQSESFDFQNIPPMTALEEITIMFSDVLAVTSPNGSSLLGDRKSKAVSQSWPDLEYLIIKVDCLYDPSGVQRFQYRTLDAAFTGIPDHIVSELKDPQSREKFSQEDLQNFKDVSTIRKLSKLKVLKIDGSQPHLDSKALNRLSTLTPLSYEFGFKFLPDLRFIVGTRKHFEIQSVQEIKALLEPLMTFEVERGHY</sequence>
<accession>A0A8J2K3F1</accession>
<gene>
    <name evidence="1" type="ORF">AFUS01_LOCUS15956</name>
</gene>
<evidence type="ECO:0000313" key="2">
    <source>
        <dbReference type="Proteomes" id="UP000708208"/>
    </source>
</evidence>
<comment type="caution">
    <text evidence="1">The sequence shown here is derived from an EMBL/GenBank/DDBJ whole genome shotgun (WGS) entry which is preliminary data.</text>
</comment>
<name>A0A8J2K3F1_9HEXA</name>
<proteinExistence type="predicted"/>
<dbReference type="EMBL" id="CAJVCH010143679">
    <property type="protein sequence ID" value="CAG7727096.1"/>
    <property type="molecule type" value="Genomic_DNA"/>
</dbReference>
<protein>
    <recommendedName>
        <fullName evidence="3">F-box domain-containing protein</fullName>
    </recommendedName>
</protein>
<dbReference type="Proteomes" id="UP000708208">
    <property type="component" value="Unassembled WGS sequence"/>
</dbReference>
<keyword evidence="2" id="KW-1185">Reference proteome</keyword>